<dbReference type="InterPro" id="IPR012338">
    <property type="entry name" value="Beta-lactam/transpept-like"/>
</dbReference>
<protein>
    <submittedName>
        <fullName evidence="3">CubicO group peptidase, beta-lactamase class C family</fullName>
    </submittedName>
</protein>
<keyword evidence="4" id="KW-1185">Reference proteome</keyword>
<dbReference type="Pfam" id="PF00144">
    <property type="entry name" value="Beta-lactamase"/>
    <property type="match status" value="1"/>
</dbReference>
<dbReference type="AlphaFoldDB" id="A0A1H7IGF6"/>
<dbReference type="EMBL" id="FOAF01000001">
    <property type="protein sequence ID" value="SEK59705.1"/>
    <property type="molecule type" value="Genomic_DNA"/>
</dbReference>
<name>A0A1H7IGF6_OLID1</name>
<feature type="signal peptide" evidence="1">
    <location>
        <begin position="1"/>
        <end position="23"/>
    </location>
</feature>
<gene>
    <name evidence="3" type="ORF">SAMN05661044_00643</name>
</gene>
<feature type="chain" id="PRO_5011639774" evidence="1">
    <location>
        <begin position="24"/>
        <end position="356"/>
    </location>
</feature>
<keyword evidence="1" id="KW-0732">Signal</keyword>
<organism evidence="3 4">
    <name type="scientific">Olivibacter domesticus</name>
    <name type="common">Pseudosphingobacterium domesticum</name>
    <dbReference type="NCBI Taxonomy" id="407022"/>
    <lineage>
        <taxon>Bacteria</taxon>
        <taxon>Pseudomonadati</taxon>
        <taxon>Bacteroidota</taxon>
        <taxon>Sphingobacteriia</taxon>
        <taxon>Sphingobacteriales</taxon>
        <taxon>Sphingobacteriaceae</taxon>
        <taxon>Olivibacter</taxon>
    </lineage>
</organism>
<dbReference type="InterPro" id="IPR001466">
    <property type="entry name" value="Beta-lactam-related"/>
</dbReference>
<evidence type="ECO:0000259" key="2">
    <source>
        <dbReference type="Pfam" id="PF00144"/>
    </source>
</evidence>
<dbReference type="STRING" id="407022.SAMN05661044_00643"/>
<sequence>MPRKNILLLSCLLISFGLAPSYAQTGKSLNSMTTAIQHGRYPNVDGIVISRHRKIVYEGYFNRFTSDSLHDSRSSFKSITGILVGIAIDKGFIKSVNDKVYSYFPEYKNYKNKDSRKEHMTIRHLLENKSGFDCEEWNNTKNCEDEMSLSQDWLKFSLGLPMAHTPGTHWAYTSINTMILGGIIANASNMTLSQFAEKFLFNPLGIKKYRWTKDPSGHEMTAGSFYILPIDMAKIGELILNNGAWKGRQIVSGKWIKEATRPLTRIENYSFVAISKAASANPQPTYYGYTWYREEIRTDTFSYPVTFASGNGGQYILVIADLDLVVVFTGNSYNSSRSKLPFEMLVKYILPYFDRK</sequence>
<dbReference type="Proteomes" id="UP000199421">
    <property type="component" value="Unassembled WGS sequence"/>
</dbReference>
<dbReference type="SUPFAM" id="SSF56601">
    <property type="entry name" value="beta-lactamase/transpeptidase-like"/>
    <property type="match status" value="1"/>
</dbReference>
<reference evidence="4" key="1">
    <citation type="submission" date="2016-10" db="EMBL/GenBank/DDBJ databases">
        <authorList>
            <person name="Varghese N."/>
            <person name="Submissions S."/>
        </authorList>
    </citation>
    <scope>NUCLEOTIDE SEQUENCE [LARGE SCALE GENOMIC DNA]</scope>
    <source>
        <strain evidence="4">DSM 18733</strain>
    </source>
</reference>
<dbReference type="PANTHER" id="PTHR43283:SF7">
    <property type="entry name" value="BETA-LACTAMASE-RELATED DOMAIN-CONTAINING PROTEIN"/>
    <property type="match status" value="1"/>
</dbReference>
<dbReference type="RefSeq" id="WP_162276516.1">
    <property type="nucleotide sequence ID" value="NZ_FOAF01000001.1"/>
</dbReference>
<dbReference type="InterPro" id="IPR050789">
    <property type="entry name" value="Diverse_Enzym_Activities"/>
</dbReference>
<evidence type="ECO:0000256" key="1">
    <source>
        <dbReference type="SAM" id="SignalP"/>
    </source>
</evidence>
<proteinExistence type="predicted"/>
<dbReference type="PANTHER" id="PTHR43283">
    <property type="entry name" value="BETA-LACTAMASE-RELATED"/>
    <property type="match status" value="1"/>
</dbReference>
<feature type="domain" description="Beta-lactamase-related" evidence="2">
    <location>
        <begin position="47"/>
        <end position="335"/>
    </location>
</feature>
<evidence type="ECO:0000313" key="3">
    <source>
        <dbReference type="EMBL" id="SEK59705.1"/>
    </source>
</evidence>
<dbReference type="Gene3D" id="3.40.710.10">
    <property type="entry name" value="DD-peptidase/beta-lactamase superfamily"/>
    <property type="match status" value="1"/>
</dbReference>
<accession>A0A1H7IGF6</accession>
<evidence type="ECO:0000313" key="4">
    <source>
        <dbReference type="Proteomes" id="UP000199421"/>
    </source>
</evidence>